<feature type="compositionally biased region" description="Low complexity" evidence="1">
    <location>
        <begin position="67"/>
        <end position="82"/>
    </location>
</feature>
<feature type="region of interest" description="Disordered" evidence="1">
    <location>
        <begin position="67"/>
        <end position="192"/>
    </location>
</feature>
<dbReference type="Proteomes" id="UP000466442">
    <property type="component" value="Unassembled WGS sequence"/>
</dbReference>
<proteinExistence type="predicted"/>
<evidence type="ECO:0000256" key="1">
    <source>
        <dbReference type="SAM" id="MobiDB-lite"/>
    </source>
</evidence>
<keyword evidence="3" id="KW-1185">Reference proteome</keyword>
<evidence type="ECO:0000313" key="2">
    <source>
        <dbReference type="EMBL" id="KAF6214234.1"/>
    </source>
</evidence>
<reference evidence="2" key="1">
    <citation type="journal article" date="2021" name="Mol. Ecol. Resour.">
        <title>Apolygus lucorum genome provides insights into omnivorousness and mesophyll feeding.</title>
        <authorList>
            <person name="Liu Y."/>
            <person name="Liu H."/>
            <person name="Wang H."/>
            <person name="Huang T."/>
            <person name="Liu B."/>
            <person name="Yang B."/>
            <person name="Yin L."/>
            <person name="Li B."/>
            <person name="Zhang Y."/>
            <person name="Zhang S."/>
            <person name="Jiang F."/>
            <person name="Zhang X."/>
            <person name="Ren Y."/>
            <person name="Wang B."/>
            <person name="Wang S."/>
            <person name="Lu Y."/>
            <person name="Wu K."/>
            <person name="Fan W."/>
            <person name="Wang G."/>
        </authorList>
    </citation>
    <scope>NUCLEOTIDE SEQUENCE</scope>
    <source>
        <strain evidence="2">12Hb</strain>
    </source>
</reference>
<comment type="caution">
    <text evidence="2">The sequence shown here is derived from an EMBL/GenBank/DDBJ whole genome shotgun (WGS) entry which is preliminary data.</text>
</comment>
<gene>
    <name evidence="2" type="ORF">GE061_008973</name>
</gene>
<dbReference type="EMBL" id="WIXP02000002">
    <property type="protein sequence ID" value="KAF6214234.1"/>
    <property type="molecule type" value="Genomic_DNA"/>
</dbReference>
<organism evidence="2 3">
    <name type="scientific">Apolygus lucorum</name>
    <name type="common">Small green plant bug</name>
    <name type="synonym">Lygocoris lucorum</name>
    <dbReference type="NCBI Taxonomy" id="248454"/>
    <lineage>
        <taxon>Eukaryota</taxon>
        <taxon>Metazoa</taxon>
        <taxon>Ecdysozoa</taxon>
        <taxon>Arthropoda</taxon>
        <taxon>Hexapoda</taxon>
        <taxon>Insecta</taxon>
        <taxon>Pterygota</taxon>
        <taxon>Neoptera</taxon>
        <taxon>Paraneoptera</taxon>
        <taxon>Hemiptera</taxon>
        <taxon>Heteroptera</taxon>
        <taxon>Panheteroptera</taxon>
        <taxon>Cimicomorpha</taxon>
        <taxon>Miridae</taxon>
        <taxon>Mirini</taxon>
        <taxon>Apolygus</taxon>
    </lineage>
</organism>
<protein>
    <submittedName>
        <fullName evidence="2">Uncharacterized protein</fullName>
    </submittedName>
</protein>
<feature type="compositionally biased region" description="Polar residues" evidence="1">
    <location>
        <begin position="113"/>
        <end position="122"/>
    </location>
</feature>
<name>A0A8S9Y064_APOLU</name>
<sequence>MQLEEVVKIVTSYLNLPDATFAAHPPAGFNLEAGHAAVRGQWPSPFEQREAFLTAVFPRLQGAAADGAQAGATGRQGAAPAEPAEEEGVSLGNLGENNQVVSDEVGEIDESQPKVNEQSQLQPLAEVAQAQTSDEDDLSSNEESTAAHQGDNNGSSNIQELSQGCRGTSERDIGSVGDSPDRTRVECWLSKE</sequence>
<accession>A0A8S9Y064</accession>
<dbReference type="AlphaFoldDB" id="A0A8S9Y064"/>
<feature type="compositionally biased region" description="Polar residues" evidence="1">
    <location>
        <begin position="146"/>
        <end position="166"/>
    </location>
</feature>
<evidence type="ECO:0000313" key="3">
    <source>
        <dbReference type="Proteomes" id="UP000466442"/>
    </source>
</evidence>
<feature type="compositionally biased region" description="Basic and acidic residues" evidence="1">
    <location>
        <begin position="168"/>
        <end position="192"/>
    </location>
</feature>